<keyword evidence="6" id="KW-1133">Transmembrane helix</keyword>
<evidence type="ECO:0000259" key="7">
    <source>
        <dbReference type="PROSITE" id="PS50835"/>
    </source>
</evidence>
<dbReference type="PROSITE" id="PS50835">
    <property type="entry name" value="IG_LIKE"/>
    <property type="match status" value="1"/>
</dbReference>
<evidence type="ECO:0000256" key="3">
    <source>
        <dbReference type="ARBA" id="ARBA00022737"/>
    </source>
</evidence>
<keyword evidence="4" id="KW-1015">Disulfide bond</keyword>
<dbReference type="SMART" id="SM00082">
    <property type="entry name" value="LRRCT"/>
    <property type="match status" value="1"/>
</dbReference>
<dbReference type="InterPro" id="IPR003591">
    <property type="entry name" value="Leu-rich_rpt_typical-subtyp"/>
</dbReference>
<dbReference type="STRING" id="6573.A0A210PL70"/>
<dbReference type="PROSITE" id="PS51450">
    <property type="entry name" value="LRR"/>
    <property type="match status" value="1"/>
</dbReference>
<dbReference type="InterPro" id="IPR036179">
    <property type="entry name" value="Ig-like_dom_sf"/>
</dbReference>
<dbReference type="InterPro" id="IPR050541">
    <property type="entry name" value="LRR_TM_domain-containing"/>
</dbReference>
<dbReference type="EMBL" id="NEDP02005593">
    <property type="protein sequence ID" value="OWF37233.1"/>
    <property type="molecule type" value="Genomic_DNA"/>
</dbReference>
<dbReference type="InterPro" id="IPR032675">
    <property type="entry name" value="LRR_dom_sf"/>
</dbReference>
<dbReference type="InterPro" id="IPR013783">
    <property type="entry name" value="Ig-like_fold"/>
</dbReference>
<name>A0A210PL70_MIZYE</name>
<evidence type="ECO:0000256" key="1">
    <source>
        <dbReference type="ARBA" id="ARBA00022614"/>
    </source>
</evidence>
<keyword evidence="6" id="KW-0472">Membrane</keyword>
<feature type="domain" description="Ig-like" evidence="7">
    <location>
        <begin position="210"/>
        <end position="301"/>
    </location>
</feature>
<keyword evidence="1" id="KW-0433">Leucine-rich repeat</keyword>
<sequence>MPVLVSLQMAHCEINTIADDTFLSRGSLNYLDLSYNNIPRITDKTFLGLTNLVSLQISGNPHCELSEKTFDSLSNLQELYIAEMDLERLLPVMFTNLKHLRLLDVHGNKIWKIEFDFGAVFPNLQHLDLSRNLLKGLPKRYNDTFSHLTTVKMSGNPLQCNCEIRWLKHSTKKALDPEYASDALVCYGPERLKYAPILRVPDLEFKCVAPQIVNCTTETYVVMETSSLRMWCELGGYPYPDVTWTRYDGKNVEFTYENTSNYYVSRTGSLDIFNVSKADDGTWTLGASNSIVSSSEHQSANGGTVIHKAPDHVNPNPANITPADNDKTDDDSDEDKPTNRTKMEDEDGGGMNMMMIAGAGGGGLLVIVLIAVIVYCVKSKTNRSTTGIMTTLGGRKSRTSAWDRTIHGIEQVHGIEKSMG</sequence>
<evidence type="ECO:0000313" key="8">
    <source>
        <dbReference type="EMBL" id="OWF37233.1"/>
    </source>
</evidence>
<organism evidence="8 9">
    <name type="scientific">Mizuhopecten yessoensis</name>
    <name type="common">Japanese scallop</name>
    <name type="synonym">Patinopecten yessoensis</name>
    <dbReference type="NCBI Taxonomy" id="6573"/>
    <lineage>
        <taxon>Eukaryota</taxon>
        <taxon>Metazoa</taxon>
        <taxon>Spiralia</taxon>
        <taxon>Lophotrochozoa</taxon>
        <taxon>Mollusca</taxon>
        <taxon>Bivalvia</taxon>
        <taxon>Autobranchia</taxon>
        <taxon>Pteriomorphia</taxon>
        <taxon>Pectinida</taxon>
        <taxon>Pectinoidea</taxon>
        <taxon>Pectinidae</taxon>
        <taxon>Mizuhopecten</taxon>
    </lineage>
</organism>
<gene>
    <name evidence="8" type="ORF">KP79_PYT12396</name>
</gene>
<dbReference type="GO" id="GO:0005886">
    <property type="term" value="C:plasma membrane"/>
    <property type="evidence" value="ECO:0007669"/>
    <property type="project" value="TreeGrafter"/>
</dbReference>
<dbReference type="Pfam" id="PF13927">
    <property type="entry name" value="Ig_3"/>
    <property type="match status" value="1"/>
</dbReference>
<keyword evidence="6" id="KW-0812">Transmembrane</keyword>
<evidence type="ECO:0000313" key="9">
    <source>
        <dbReference type="Proteomes" id="UP000242188"/>
    </source>
</evidence>
<dbReference type="OrthoDB" id="8948968at2759"/>
<evidence type="ECO:0000256" key="6">
    <source>
        <dbReference type="SAM" id="Phobius"/>
    </source>
</evidence>
<dbReference type="Proteomes" id="UP000242188">
    <property type="component" value="Unassembled WGS sequence"/>
</dbReference>
<evidence type="ECO:0000256" key="5">
    <source>
        <dbReference type="SAM" id="MobiDB-lite"/>
    </source>
</evidence>
<protein>
    <submittedName>
        <fullName evidence="8">Leucine-rich repeat and fibronectin type-III domain-containing protein 4</fullName>
    </submittedName>
</protein>
<dbReference type="Gene3D" id="3.80.10.10">
    <property type="entry name" value="Ribonuclease Inhibitor"/>
    <property type="match status" value="1"/>
</dbReference>
<dbReference type="PANTHER" id="PTHR24369">
    <property type="entry name" value="ANTIGEN BSP, PUTATIVE-RELATED"/>
    <property type="match status" value="1"/>
</dbReference>
<dbReference type="Gene3D" id="2.60.40.10">
    <property type="entry name" value="Immunoglobulins"/>
    <property type="match status" value="1"/>
</dbReference>
<feature type="transmembrane region" description="Helical" evidence="6">
    <location>
        <begin position="353"/>
        <end position="377"/>
    </location>
</feature>
<dbReference type="SUPFAM" id="SSF48726">
    <property type="entry name" value="Immunoglobulin"/>
    <property type="match status" value="1"/>
</dbReference>
<dbReference type="InterPro" id="IPR007110">
    <property type="entry name" value="Ig-like_dom"/>
</dbReference>
<keyword evidence="3" id="KW-0677">Repeat</keyword>
<proteinExistence type="predicted"/>
<keyword evidence="9" id="KW-1185">Reference proteome</keyword>
<dbReference type="SUPFAM" id="SSF52058">
    <property type="entry name" value="L domain-like"/>
    <property type="match status" value="1"/>
</dbReference>
<comment type="caution">
    <text evidence="8">The sequence shown here is derived from an EMBL/GenBank/DDBJ whole genome shotgun (WGS) entry which is preliminary data.</text>
</comment>
<accession>A0A210PL70</accession>
<dbReference type="InterPro" id="IPR000483">
    <property type="entry name" value="Cys-rich_flank_reg_C"/>
</dbReference>
<keyword evidence="2" id="KW-0732">Signal</keyword>
<dbReference type="PANTHER" id="PTHR24369:SF212">
    <property type="entry name" value="LEUCINE-RICH REPEAT-CONTAINING PROTEIN 4B-LIKE"/>
    <property type="match status" value="1"/>
</dbReference>
<reference evidence="8 9" key="1">
    <citation type="journal article" date="2017" name="Nat. Ecol. Evol.">
        <title>Scallop genome provides insights into evolution of bilaterian karyotype and development.</title>
        <authorList>
            <person name="Wang S."/>
            <person name="Zhang J."/>
            <person name="Jiao W."/>
            <person name="Li J."/>
            <person name="Xun X."/>
            <person name="Sun Y."/>
            <person name="Guo X."/>
            <person name="Huan P."/>
            <person name="Dong B."/>
            <person name="Zhang L."/>
            <person name="Hu X."/>
            <person name="Sun X."/>
            <person name="Wang J."/>
            <person name="Zhao C."/>
            <person name="Wang Y."/>
            <person name="Wang D."/>
            <person name="Huang X."/>
            <person name="Wang R."/>
            <person name="Lv J."/>
            <person name="Li Y."/>
            <person name="Zhang Z."/>
            <person name="Liu B."/>
            <person name="Lu W."/>
            <person name="Hui Y."/>
            <person name="Liang J."/>
            <person name="Zhou Z."/>
            <person name="Hou R."/>
            <person name="Li X."/>
            <person name="Liu Y."/>
            <person name="Li H."/>
            <person name="Ning X."/>
            <person name="Lin Y."/>
            <person name="Zhao L."/>
            <person name="Xing Q."/>
            <person name="Dou J."/>
            <person name="Li Y."/>
            <person name="Mao J."/>
            <person name="Guo H."/>
            <person name="Dou H."/>
            <person name="Li T."/>
            <person name="Mu C."/>
            <person name="Jiang W."/>
            <person name="Fu Q."/>
            <person name="Fu X."/>
            <person name="Miao Y."/>
            <person name="Liu J."/>
            <person name="Yu Q."/>
            <person name="Li R."/>
            <person name="Liao H."/>
            <person name="Li X."/>
            <person name="Kong Y."/>
            <person name="Jiang Z."/>
            <person name="Chourrout D."/>
            <person name="Li R."/>
            <person name="Bao Z."/>
        </authorList>
    </citation>
    <scope>NUCLEOTIDE SEQUENCE [LARGE SCALE GENOMIC DNA]</scope>
    <source>
        <strain evidence="8 9">PY_sf001</strain>
    </source>
</reference>
<dbReference type="InterPro" id="IPR001611">
    <property type="entry name" value="Leu-rich_rpt"/>
</dbReference>
<evidence type="ECO:0000256" key="4">
    <source>
        <dbReference type="ARBA" id="ARBA00023157"/>
    </source>
</evidence>
<feature type="region of interest" description="Disordered" evidence="5">
    <location>
        <begin position="294"/>
        <end position="349"/>
    </location>
</feature>
<dbReference type="SMART" id="SM00369">
    <property type="entry name" value="LRR_TYP"/>
    <property type="match status" value="6"/>
</dbReference>
<dbReference type="Pfam" id="PF13855">
    <property type="entry name" value="LRR_8"/>
    <property type="match status" value="2"/>
</dbReference>
<dbReference type="AlphaFoldDB" id="A0A210PL70"/>
<evidence type="ECO:0000256" key="2">
    <source>
        <dbReference type="ARBA" id="ARBA00022729"/>
    </source>
</evidence>